<reference evidence="1" key="2">
    <citation type="submission" date="2020-09" db="EMBL/GenBank/DDBJ databases">
        <authorList>
            <person name="Sun Q."/>
            <person name="Kim S."/>
        </authorList>
    </citation>
    <scope>NUCLEOTIDE SEQUENCE</scope>
    <source>
        <strain evidence="1">KCTC 32437</strain>
    </source>
</reference>
<keyword evidence="2" id="KW-1185">Reference proteome</keyword>
<reference evidence="1" key="1">
    <citation type="journal article" date="2014" name="Int. J. Syst. Evol. Microbiol.">
        <title>Complete genome sequence of Corynebacterium casei LMG S-19264T (=DSM 44701T), isolated from a smear-ripened cheese.</title>
        <authorList>
            <consortium name="US DOE Joint Genome Institute (JGI-PGF)"/>
            <person name="Walter F."/>
            <person name="Albersmeier A."/>
            <person name="Kalinowski J."/>
            <person name="Ruckert C."/>
        </authorList>
    </citation>
    <scope>NUCLEOTIDE SEQUENCE</scope>
    <source>
        <strain evidence="1">KCTC 32437</strain>
    </source>
</reference>
<dbReference type="EMBL" id="BMZE01000001">
    <property type="protein sequence ID" value="GHA19122.1"/>
    <property type="molecule type" value="Genomic_DNA"/>
</dbReference>
<protein>
    <submittedName>
        <fullName evidence="1">Uncharacterized protein</fullName>
    </submittedName>
</protein>
<name>A0A918S107_9HYPH</name>
<sequence length="103" mass="11111">MDMIKTSSSANEVHFPQPANEMGFAPLERDCPPHMDPAAMVALGIRFGIMGRVSRQGVPAPVREGLRHHARNGEPACALVLDWLDGLLLSDLEAVARASGPRQ</sequence>
<gene>
    <name evidence="1" type="ORF">GCM10007989_13250</name>
</gene>
<dbReference type="AlphaFoldDB" id="A0A918S107"/>
<comment type="caution">
    <text evidence="1">The sequence shown here is derived from an EMBL/GenBank/DDBJ whole genome shotgun (WGS) entry which is preliminary data.</text>
</comment>
<organism evidence="1 2">
    <name type="scientific">Devosia pacifica</name>
    <dbReference type="NCBI Taxonomy" id="1335967"/>
    <lineage>
        <taxon>Bacteria</taxon>
        <taxon>Pseudomonadati</taxon>
        <taxon>Pseudomonadota</taxon>
        <taxon>Alphaproteobacteria</taxon>
        <taxon>Hyphomicrobiales</taxon>
        <taxon>Devosiaceae</taxon>
        <taxon>Devosia</taxon>
    </lineage>
</organism>
<evidence type="ECO:0000313" key="1">
    <source>
        <dbReference type="EMBL" id="GHA19122.1"/>
    </source>
</evidence>
<evidence type="ECO:0000313" key="2">
    <source>
        <dbReference type="Proteomes" id="UP000646579"/>
    </source>
</evidence>
<dbReference type="Proteomes" id="UP000646579">
    <property type="component" value="Unassembled WGS sequence"/>
</dbReference>
<proteinExistence type="predicted"/>
<accession>A0A918S107</accession>